<dbReference type="AlphaFoldDB" id="A0A9X6RL21"/>
<sequence length="86" mass="9661">MSDTFELKVSDAERDSLEEKGMDASFSWSEESDKLCKVLRLAEIDKEYTRKCLCGEISSGNLLDQIDPDEMAPKEIKCAVVQEAPN</sequence>
<evidence type="ECO:0000313" key="2">
    <source>
        <dbReference type="EMBL" id="OWA51246.1"/>
    </source>
</evidence>
<dbReference type="Proteomes" id="UP000192578">
    <property type="component" value="Unassembled WGS sequence"/>
</dbReference>
<organism evidence="2 3">
    <name type="scientific">Hypsibius exemplaris</name>
    <name type="common">Freshwater tardigrade</name>
    <dbReference type="NCBI Taxonomy" id="2072580"/>
    <lineage>
        <taxon>Eukaryota</taxon>
        <taxon>Metazoa</taxon>
        <taxon>Ecdysozoa</taxon>
        <taxon>Tardigrada</taxon>
        <taxon>Eutardigrada</taxon>
        <taxon>Parachela</taxon>
        <taxon>Hypsibioidea</taxon>
        <taxon>Hypsibiidae</taxon>
        <taxon>Hypsibius</taxon>
    </lineage>
</organism>
<gene>
    <name evidence="2" type="ORF">BV898_15738</name>
</gene>
<evidence type="ECO:0000313" key="3">
    <source>
        <dbReference type="Proteomes" id="UP000192578"/>
    </source>
</evidence>
<protein>
    <submittedName>
        <fullName evidence="2">Uncharacterized protein</fullName>
    </submittedName>
</protein>
<accession>A0A9X6RL21</accession>
<keyword evidence="3" id="KW-1185">Reference proteome</keyword>
<reference evidence="3" key="1">
    <citation type="submission" date="2017-01" db="EMBL/GenBank/DDBJ databases">
        <title>Comparative genomics of anhydrobiosis in the tardigrade Hypsibius dujardini.</title>
        <authorList>
            <person name="Yoshida Y."/>
            <person name="Koutsovoulos G."/>
            <person name="Laetsch D."/>
            <person name="Stevens L."/>
            <person name="Kumar S."/>
            <person name="Horikawa D."/>
            <person name="Ishino K."/>
            <person name="Komine S."/>
            <person name="Tomita M."/>
            <person name="Blaxter M."/>
            <person name="Arakawa K."/>
        </authorList>
    </citation>
    <scope>NUCLEOTIDE SEQUENCE [LARGE SCALE GENOMIC DNA]</scope>
    <source>
        <strain evidence="3">Z151</strain>
    </source>
</reference>
<feature type="compositionally biased region" description="Basic and acidic residues" evidence="1">
    <location>
        <begin position="1"/>
        <end position="22"/>
    </location>
</feature>
<dbReference type="EMBL" id="MTYJ01000219">
    <property type="protein sequence ID" value="OWA51246.1"/>
    <property type="molecule type" value="Genomic_DNA"/>
</dbReference>
<feature type="region of interest" description="Disordered" evidence="1">
    <location>
        <begin position="1"/>
        <end position="23"/>
    </location>
</feature>
<evidence type="ECO:0000256" key="1">
    <source>
        <dbReference type="SAM" id="MobiDB-lite"/>
    </source>
</evidence>
<proteinExistence type="predicted"/>
<comment type="caution">
    <text evidence="2">The sequence shown here is derived from an EMBL/GenBank/DDBJ whole genome shotgun (WGS) entry which is preliminary data.</text>
</comment>
<name>A0A9X6RL21_HYPEX</name>